<dbReference type="EMBL" id="CP150484">
    <property type="protein sequence ID" value="WYW19559.1"/>
    <property type="molecule type" value="Genomic_DNA"/>
</dbReference>
<evidence type="ECO:0000313" key="1">
    <source>
        <dbReference type="EMBL" id="WYW19559.1"/>
    </source>
</evidence>
<keyword evidence="2" id="KW-1185">Reference proteome</keyword>
<gene>
    <name evidence="1" type="ORF">LCL61_28845</name>
</gene>
<dbReference type="Proteomes" id="UP001456344">
    <property type="component" value="Chromosome"/>
</dbReference>
<proteinExistence type="predicted"/>
<organism evidence="1 2">
    <name type="scientific">Amycolatopsis coloradensis</name>
    <dbReference type="NCBI Taxonomy" id="76021"/>
    <lineage>
        <taxon>Bacteria</taxon>
        <taxon>Bacillati</taxon>
        <taxon>Actinomycetota</taxon>
        <taxon>Actinomycetes</taxon>
        <taxon>Pseudonocardiales</taxon>
        <taxon>Pseudonocardiaceae</taxon>
        <taxon>Amycolatopsis</taxon>
    </lineage>
</organism>
<protein>
    <submittedName>
        <fullName evidence="1">Uncharacterized protein</fullName>
    </submittedName>
</protein>
<name>A0ACD5BJT2_9PSEU</name>
<reference evidence="1" key="1">
    <citation type="submission" date="2023-10" db="EMBL/GenBank/DDBJ databases">
        <title>Whole genome sequencing of actinobacterial strain Amycolatopsis sp. (BCA-696) identifies the underlying plant growth-promoting genes.</title>
        <authorList>
            <person name="Gandham P."/>
            <person name="Vadla N."/>
            <person name="Saji A."/>
            <person name="Srinivas V."/>
            <person name="Ruperao P."/>
            <person name="Selvanayagam S."/>
            <person name="Saxena R.K."/>
            <person name="Rathore A."/>
            <person name="Gopalakrishnan S."/>
            <person name="Thakur V."/>
        </authorList>
    </citation>
    <scope>NUCLEOTIDE SEQUENCE</scope>
    <source>
        <strain evidence="1">BCA-696</strain>
    </source>
</reference>
<accession>A0ACD5BJT2</accession>
<evidence type="ECO:0000313" key="2">
    <source>
        <dbReference type="Proteomes" id="UP001456344"/>
    </source>
</evidence>
<sequence length="196" mass="21021">MSVMCAQPGLAQPGLTRAHPEEPGDVDISVEFERLRDAGKMFADELVEELRAASRGVRDVYSTSSTWERPELNGGRGIGFSTTGSWPNWSLVRDDLVGILDTTANQVVEVGEYLIAAANYLEREDTSAKEAMEQAGRELGSAFGEPGGLMAGKGTRHEVARDQVKAAAEACAKVEVGRWRPRPGAGSPVRNVAGLH</sequence>